<sequence>MINRFIHKYYNHQQTIGSLILRNVVSYHQKEKTLDQSNTTTFKPFSLSREFINKYKEKKAPFGFDILGELVYKRTYSRIKENGVNEEWYETVERVVNGTFNMQVNWFVKKGIKFDYNSLASKAEKMYEKIFTMKFLPPGRGLWAMGSSITEEKGLFAALNNCAFVSTRNLIRYPSKPFTFLMEASMLGVGVGFDTLGADGKFLVLGPMENKEPLLFTIPDSREGWVESVKLLLDSWLLRGKVPVEFDYSLIRPEGSPIKGFGGYSSGPESLKTLHQSLDEVLRKRKGQPVTTTTIVDIMNLIGRCVVSGNTRQTAEIAFGDPNSEEYINLKNYRLNPERQSYGWTSNNSVFANIGMDYTKVCERIVENGEPGFAWLSNMKNYSRMNAMEYDKKDFKAAGGNPCLEQTLESFELCCLVETFPNNHSSIQEYCETLEYAYLYAKTVTLGKTQWEKTNEIIERNRRIGCSMSGIAQFINSNSLDTLKKWCEIGYKHLNRIDRQLSLEFQVPYSIKKTSIKPSGTVSLLAGATPGMHYPISEYYIRRVRLHKDSYLLKGLIQAGYKVEIAHENPVNMVVEIPIHAGHKIKSVNQITMWEQLSLAAFLQARWADNQVSCTVSFDVEKEGPQLPVALDYFQYQLKGVSFLPRSSDGAAAYKQMPYEEITQHQYETMKSNLKPVNFNSSIGEEPTPDKYCDSHNCTIGTSSVVESELLNPNNQ</sequence>
<evidence type="ECO:0000259" key="12">
    <source>
        <dbReference type="Pfam" id="PF21995"/>
    </source>
</evidence>
<evidence type="ECO:0000256" key="10">
    <source>
        <dbReference type="ARBA" id="ARBA00048987"/>
    </source>
</evidence>
<evidence type="ECO:0000256" key="5">
    <source>
        <dbReference type="ARBA" id="ARBA00022705"/>
    </source>
</evidence>
<gene>
    <name evidence="13" type="ORF">CYY_000712</name>
</gene>
<dbReference type="PANTHER" id="PTHR43371">
    <property type="entry name" value="VITAMIN B12-DEPENDENT RIBONUCLEOTIDE REDUCTASE"/>
    <property type="match status" value="1"/>
</dbReference>
<dbReference type="EMBL" id="AJWJ01000014">
    <property type="protein sequence ID" value="KAF2077988.1"/>
    <property type="molecule type" value="Genomic_DNA"/>
</dbReference>
<comment type="similarity">
    <text evidence="2">Belongs to the class II ribonucleoside-triphosphate reductase family.</text>
</comment>
<evidence type="ECO:0000313" key="13">
    <source>
        <dbReference type="EMBL" id="KAF2077988.1"/>
    </source>
</evidence>
<name>A0A8J4PZB6_9MYCE</name>
<evidence type="ECO:0000256" key="8">
    <source>
        <dbReference type="ARBA" id="ARBA00023284"/>
    </source>
</evidence>
<dbReference type="PANTHER" id="PTHR43371:SF1">
    <property type="entry name" value="RIBONUCLEOSIDE-DIPHOSPHATE REDUCTASE"/>
    <property type="match status" value="1"/>
</dbReference>
<dbReference type="GO" id="GO:0006260">
    <property type="term" value="P:DNA replication"/>
    <property type="evidence" value="ECO:0007669"/>
    <property type="project" value="UniProtKB-KW"/>
</dbReference>
<evidence type="ECO:0000256" key="7">
    <source>
        <dbReference type="ARBA" id="ARBA00023157"/>
    </source>
</evidence>
<dbReference type="OrthoDB" id="14890at2759"/>
<feature type="domain" description="B12-dependent ribonucleotide reductase insertion" evidence="12">
    <location>
        <begin position="210"/>
        <end position="282"/>
    </location>
</feature>
<evidence type="ECO:0000259" key="11">
    <source>
        <dbReference type="Pfam" id="PF17975"/>
    </source>
</evidence>
<organism evidence="13 14">
    <name type="scientific">Polysphondylium violaceum</name>
    <dbReference type="NCBI Taxonomy" id="133409"/>
    <lineage>
        <taxon>Eukaryota</taxon>
        <taxon>Amoebozoa</taxon>
        <taxon>Evosea</taxon>
        <taxon>Eumycetozoa</taxon>
        <taxon>Dictyostelia</taxon>
        <taxon>Dictyosteliales</taxon>
        <taxon>Dictyosteliaceae</taxon>
        <taxon>Polysphondylium</taxon>
    </lineage>
</organism>
<dbReference type="Pfam" id="PF17975">
    <property type="entry name" value="RNR_Alpha"/>
    <property type="match status" value="1"/>
</dbReference>
<keyword evidence="5" id="KW-0235">DNA replication</keyword>
<evidence type="ECO:0000256" key="1">
    <source>
        <dbReference type="ARBA" id="ARBA00001922"/>
    </source>
</evidence>
<dbReference type="AlphaFoldDB" id="A0A8J4PZB6"/>
<comment type="caution">
    <text evidence="13">The sequence shown here is derived from an EMBL/GenBank/DDBJ whole genome shotgun (WGS) entry which is preliminary data.</text>
</comment>
<evidence type="ECO:0000256" key="6">
    <source>
        <dbReference type="ARBA" id="ARBA00023002"/>
    </source>
</evidence>
<proteinExistence type="inferred from homology"/>
<evidence type="ECO:0000313" key="14">
    <source>
        <dbReference type="Proteomes" id="UP000695562"/>
    </source>
</evidence>
<reference evidence="13" key="1">
    <citation type="submission" date="2020-01" db="EMBL/GenBank/DDBJ databases">
        <title>Development of genomics and gene disruption for Polysphondylium violaceum indicates a role for the polyketide synthase stlB in stalk morphogenesis.</title>
        <authorList>
            <person name="Narita B."/>
            <person name="Kawabe Y."/>
            <person name="Kin K."/>
            <person name="Saito T."/>
            <person name="Gibbs R."/>
            <person name="Kuspa A."/>
            <person name="Muzny D."/>
            <person name="Queller D."/>
            <person name="Richards S."/>
            <person name="Strassman J."/>
            <person name="Sucgang R."/>
            <person name="Worley K."/>
            <person name="Schaap P."/>
        </authorList>
    </citation>
    <scope>NUCLEOTIDE SEQUENCE</scope>
    <source>
        <strain evidence="13">QSvi11</strain>
    </source>
</reference>
<dbReference type="GO" id="GO:0031419">
    <property type="term" value="F:cobalamin binding"/>
    <property type="evidence" value="ECO:0007669"/>
    <property type="project" value="UniProtKB-KW"/>
</dbReference>
<evidence type="ECO:0000256" key="9">
    <source>
        <dbReference type="ARBA" id="ARBA00023285"/>
    </source>
</evidence>
<dbReference type="InterPro" id="IPR040763">
    <property type="entry name" value="RNR_alpha_hel"/>
</dbReference>
<keyword evidence="8" id="KW-0676">Redox-active center</keyword>
<dbReference type="Proteomes" id="UP000695562">
    <property type="component" value="Unassembled WGS sequence"/>
</dbReference>
<dbReference type="SUPFAM" id="SSF51998">
    <property type="entry name" value="PFL-like glycyl radical enzymes"/>
    <property type="match status" value="1"/>
</dbReference>
<dbReference type="GO" id="GO:0008998">
    <property type="term" value="F:ribonucleoside-triphosphate reductase (thioredoxin) activity"/>
    <property type="evidence" value="ECO:0007669"/>
    <property type="project" value="UniProtKB-EC"/>
</dbReference>
<keyword evidence="14" id="KW-1185">Reference proteome</keyword>
<dbReference type="Gene3D" id="3.20.70.20">
    <property type="match status" value="3"/>
</dbReference>
<comment type="catalytic activity">
    <reaction evidence="10">
        <text>a 2'-deoxyribonucleoside 5'-triphosphate + [thioredoxin]-disulfide + H2O = a ribonucleoside 5'-triphosphate + [thioredoxin]-dithiol</text>
        <dbReference type="Rhea" id="RHEA:12701"/>
        <dbReference type="Rhea" id="RHEA-COMP:10698"/>
        <dbReference type="Rhea" id="RHEA-COMP:10700"/>
        <dbReference type="ChEBI" id="CHEBI:15377"/>
        <dbReference type="ChEBI" id="CHEBI:29950"/>
        <dbReference type="ChEBI" id="CHEBI:50058"/>
        <dbReference type="ChEBI" id="CHEBI:61557"/>
        <dbReference type="ChEBI" id="CHEBI:61560"/>
        <dbReference type="EC" id="1.17.4.2"/>
    </reaction>
</comment>
<dbReference type="EC" id="1.17.4.2" evidence="3"/>
<evidence type="ECO:0000256" key="3">
    <source>
        <dbReference type="ARBA" id="ARBA00012275"/>
    </source>
</evidence>
<keyword evidence="4" id="KW-0846">Cobalamin</keyword>
<protein>
    <recommendedName>
        <fullName evidence="3">ribonucleoside-triphosphate reductase (thioredoxin)</fullName>
        <ecNumber evidence="3">1.17.4.2</ecNumber>
    </recommendedName>
</protein>
<evidence type="ECO:0000256" key="2">
    <source>
        <dbReference type="ARBA" id="ARBA00005654"/>
    </source>
</evidence>
<dbReference type="InterPro" id="IPR050862">
    <property type="entry name" value="RdRp_reductase_class-2"/>
</dbReference>
<dbReference type="Pfam" id="PF21995">
    <property type="entry name" value="RNR-II_ins_dom"/>
    <property type="match status" value="1"/>
</dbReference>
<comment type="cofactor">
    <cofactor evidence="1">
        <name>adenosylcob(III)alamin</name>
        <dbReference type="ChEBI" id="CHEBI:18408"/>
    </cofactor>
</comment>
<keyword evidence="7" id="KW-1015">Disulfide bond</keyword>
<dbReference type="GO" id="GO:0004748">
    <property type="term" value="F:ribonucleoside-diphosphate reductase activity, thioredoxin disulfide as acceptor"/>
    <property type="evidence" value="ECO:0007669"/>
    <property type="project" value="TreeGrafter"/>
</dbReference>
<accession>A0A8J4PZB6</accession>
<evidence type="ECO:0000256" key="4">
    <source>
        <dbReference type="ARBA" id="ARBA00022628"/>
    </source>
</evidence>
<dbReference type="InterPro" id="IPR054158">
    <property type="entry name" value="RNR-II_ins_dom"/>
</dbReference>
<keyword evidence="6" id="KW-0560">Oxidoreductase</keyword>
<feature type="domain" description="Ribonucleotide reductase alpha-helical" evidence="11">
    <location>
        <begin position="47"/>
        <end position="147"/>
    </location>
</feature>
<keyword evidence="9" id="KW-0170">Cobalt</keyword>